<accession>A0A8K1U3W2</accession>
<organism evidence="1">
    <name type="scientific">Riboviria sp</name>
    <dbReference type="NCBI Taxonomy" id="2585031"/>
    <lineage>
        <taxon>Viruses</taxon>
        <taxon>Riboviria</taxon>
    </lineage>
</organism>
<protein>
    <submittedName>
        <fullName evidence="1">Uncharacterized protein</fullName>
    </submittedName>
</protein>
<reference evidence="1" key="1">
    <citation type="submission" date="2020-11" db="EMBL/GenBank/DDBJ databases">
        <title>RNA virus dark matter in the feces of wild birds.</title>
        <authorList>
            <person name="Lu X."/>
            <person name="Yang X.S."/>
            <person name="Zhang W."/>
        </authorList>
    </citation>
    <scope>NUCLEOTIDE SEQUENCE</scope>
    <source>
        <strain evidence="1">BrownBrowrockpipit144con110</strain>
    </source>
</reference>
<proteinExistence type="predicted"/>
<dbReference type="EMBL" id="MW239199">
    <property type="protein sequence ID" value="UGO57143.1"/>
    <property type="molecule type" value="Genomic_RNA"/>
</dbReference>
<evidence type="ECO:0000313" key="1">
    <source>
        <dbReference type="EMBL" id="UGO57143.1"/>
    </source>
</evidence>
<sequence>MANLIFTNSTHQDGGSLARSTQKPCHALTNHFCTLQSHMVLSRDIQSLPAKRAWKNLKPPFKGVHPTIHGVFPTVSSALATMGPKRIRSIIVSTTETPLMRRYLSSSSFLVLWASCLTKTLIVSATNCLFLSCVHLLLTNSLKKKTLSSSYLIPSWPKASPIVDPKRVKAQFPTELLLSKSFNARSNQKSKCCHSSFFTSNRQAA</sequence>
<name>A0A8K1U3W2_9VIRU</name>